<accession>A0ABQ1I799</accession>
<dbReference type="Proteomes" id="UP000651977">
    <property type="component" value="Unassembled WGS sequence"/>
</dbReference>
<comment type="caution">
    <text evidence="1">The sequence shown here is derived from an EMBL/GenBank/DDBJ whole genome shotgun (WGS) entry which is preliminary data.</text>
</comment>
<dbReference type="EMBL" id="BMDY01000062">
    <property type="protein sequence ID" value="GGB22292.1"/>
    <property type="molecule type" value="Genomic_DNA"/>
</dbReference>
<name>A0ABQ1I799_9ALTE</name>
<protein>
    <recommendedName>
        <fullName evidence="3">Type VI secretion system amidase effector protein Tae4</fullName>
    </recommendedName>
</protein>
<evidence type="ECO:0008006" key="3">
    <source>
        <dbReference type="Google" id="ProtNLM"/>
    </source>
</evidence>
<dbReference type="RefSeq" id="WP_055732477.1">
    <property type="nucleotide sequence ID" value="NZ_BMDY01000062.1"/>
</dbReference>
<evidence type="ECO:0000313" key="2">
    <source>
        <dbReference type="Proteomes" id="UP000651977"/>
    </source>
</evidence>
<dbReference type="Gene3D" id="3.90.1720.80">
    <property type="match status" value="1"/>
</dbReference>
<dbReference type="Pfam" id="PF14113">
    <property type="entry name" value="Tae4"/>
    <property type="match status" value="1"/>
</dbReference>
<proteinExistence type="predicted"/>
<dbReference type="InterPro" id="IPR025562">
    <property type="entry name" value="Tae4"/>
</dbReference>
<sequence>MIKFEELWENYPTIQGEKAPCRTNGEKNFSDQCAIRMGSCLAANGVDTTKLVSRKRHCWHHELSHGHVLAAEELANGLSRNRISGIDKKVLVDPLSFQKTISGKSGIIFFKDFWNRSGETFRNRTGDHIDLWNGSRLTDWRTWFFISSTFNTGGDYSKSKEIWFWRVK</sequence>
<gene>
    <name evidence="1" type="ORF">GCM10007414_39580</name>
</gene>
<evidence type="ECO:0000313" key="1">
    <source>
        <dbReference type="EMBL" id="GGB22292.1"/>
    </source>
</evidence>
<keyword evidence="2" id="KW-1185">Reference proteome</keyword>
<organism evidence="1 2">
    <name type="scientific">Agarivorans gilvus</name>
    <dbReference type="NCBI Taxonomy" id="680279"/>
    <lineage>
        <taxon>Bacteria</taxon>
        <taxon>Pseudomonadati</taxon>
        <taxon>Pseudomonadota</taxon>
        <taxon>Gammaproteobacteria</taxon>
        <taxon>Alteromonadales</taxon>
        <taxon>Alteromonadaceae</taxon>
        <taxon>Agarivorans</taxon>
    </lineage>
</organism>
<reference evidence="2" key="1">
    <citation type="journal article" date="2019" name="Int. J. Syst. Evol. Microbiol.">
        <title>The Global Catalogue of Microorganisms (GCM) 10K type strain sequencing project: providing services to taxonomists for standard genome sequencing and annotation.</title>
        <authorList>
            <consortium name="The Broad Institute Genomics Platform"/>
            <consortium name="The Broad Institute Genome Sequencing Center for Infectious Disease"/>
            <person name="Wu L."/>
            <person name="Ma J."/>
        </authorList>
    </citation>
    <scope>NUCLEOTIDE SEQUENCE [LARGE SCALE GENOMIC DNA]</scope>
    <source>
        <strain evidence="2">CGMCC 1.10131</strain>
    </source>
</reference>